<accession>A0AAV6Q2N1</accession>
<evidence type="ECO:0000313" key="3">
    <source>
        <dbReference type="Proteomes" id="UP000693946"/>
    </source>
</evidence>
<evidence type="ECO:0000256" key="1">
    <source>
        <dbReference type="SAM" id="MobiDB-lite"/>
    </source>
</evidence>
<organism evidence="2 3">
    <name type="scientific">Solea senegalensis</name>
    <name type="common">Senegalese sole</name>
    <dbReference type="NCBI Taxonomy" id="28829"/>
    <lineage>
        <taxon>Eukaryota</taxon>
        <taxon>Metazoa</taxon>
        <taxon>Chordata</taxon>
        <taxon>Craniata</taxon>
        <taxon>Vertebrata</taxon>
        <taxon>Euteleostomi</taxon>
        <taxon>Actinopterygii</taxon>
        <taxon>Neopterygii</taxon>
        <taxon>Teleostei</taxon>
        <taxon>Neoteleostei</taxon>
        <taxon>Acanthomorphata</taxon>
        <taxon>Carangaria</taxon>
        <taxon>Pleuronectiformes</taxon>
        <taxon>Pleuronectoidei</taxon>
        <taxon>Soleidae</taxon>
        <taxon>Solea</taxon>
    </lineage>
</organism>
<keyword evidence="3" id="KW-1185">Reference proteome</keyword>
<sequence>MSPPPDVPCFPSKTLHCQSGDDRYQQSGNQLASRSIHDYKVIVRLVRSQVQDAKWRLHRFMLRCFSTPEAHRGDSNSSSSTPDLAGSRTILKWGGGDSTPHSLTHPFHHYARSTWR</sequence>
<dbReference type="AlphaFoldDB" id="A0AAV6Q2N1"/>
<name>A0AAV6Q2N1_SOLSE</name>
<gene>
    <name evidence="2" type="ORF">JOB18_016784</name>
</gene>
<feature type="region of interest" description="Disordered" evidence="1">
    <location>
        <begin position="1"/>
        <end position="29"/>
    </location>
</feature>
<comment type="caution">
    <text evidence="2">The sequence shown here is derived from an EMBL/GenBank/DDBJ whole genome shotgun (WGS) entry which is preliminary data.</text>
</comment>
<reference evidence="2 3" key="1">
    <citation type="journal article" date="2021" name="Sci. Rep.">
        <title>Chromosome anchoring in Senegalese sole (Solea senegalensis) reveals sex-associated markers and genome rearrangements in flatfish.</title>
        <authorList>
            <person name="Guerrero-Cozar I."/>
            <person name="Gomez-Garrido J."/>
            <person name="Berbel C."/>
            <person name="Martinez-Blanch J.F."/>
            <person name="Alioto T."/>
            <person name="Claros M.G."/>
            <person name="Gagnaire P.A."/>
            <person name="Manchado M."/>
        </authorList>
    </citation>
    <scope>NUCLEOTIDE SEQUENCE [LARGE SCALE GENOMIC DNA]</scope>
    <source>
        <strain evidence="2">Sse05_10M</strain>
    </source>
</reference>
<feature type="region of interest" description="Disordered" evidence="1">
    <location>
        <begin position="68"/>
        <end position="99"/>
    </location>
</feature>
<dbReference type="EMBL" id="JAGKHQ010000019">
    <property type="protein sequence ID" value="KAG7482245.1"/>
    <property type="molecule type" value="Genomic_DNA"/>
</dbReference>
<protein>
    <submittedName>
        <fullName evidence="2">Uncharacterized protein</fullName>
    </submittedName>
</protein>
<proteinExistence type="predicted"/>
<dbReference type="Proteomes" id="UP000693946">
    <property type="component" value="Linkage Group LG7"/>
</dbReference>
<evidence type="ECO:0000313" key="2">
    <source>
        <dbReference type="EMBL" id="KAG7482245.1"/>
    </source>
</evidence>